<comment type="caution">
    <text evidence="1">The sequence shown here is derived from an EMBL/GenBank/DDBJ whole genome shotgun (WGS) entry which is preliminary data.</text>
</comment>
<gene>
    <name evidence="1" type="ORF">DFR74_11374</name>
</gene>
<accession>A0A366D902</accession>
<evidence type="ECO:0000313" key="2">
    <source>
        <dbReference type="Proteomes" id="UP000252586"/>
    </source>
</evidence>
<name>A0A366D902_9NOCA</name>
<protein>
    <submittedName>
        <fullName evidence="1">Abortive infection bacteriophage resistance protein</fullName>
    </submittedName>
</protein>
<reference evidence="1 2" key="1">
    <citation type="submission" date="2018-06" db="EMBL/GenBank/DDBJ databases">
        <title>Genomic Encyclopedia of Type Strains, Phase IV (KMG-IV): sequencing the most valuable type-strain genomes for metagenomic binning, comparative biology and taxonomic classification.</title>
        <authorList>
            <person name="Goeker M."/>
        </authorList>
    </citation>
    <scope>NUCLEOTIDE SEQUENCE [LARGE SCALE GENOMIC DNA]</scope>
    <source>
        <strain evidence="1 2">DSM 44599</strain>
    </source>
</reference>
<keyword evidence="2" id="KW-1185">Reference proteome</keyword>
<dbReference type="AlphaFoldDB" id="A0A366D902"/>
<dbReference type="InterPro" id="IPR011664">
    <property type="entry name" value="Abi_system_AbiD/AbiF-like"/>
</dbReference>
<dbReference type="Pfam" id="PF07751">
    <property type="entry name" value="Abi_2"/>
    <property type="match status" value="1"/>
</dbReference>
<dbReference type="OrthoDB" id="5363652at2"/>
<dbReference type="Proteomes" id="UP000252586">
    <property type="component" value="Unassembled WGS sequence"/>
</dbReference>
<dbReference type="EMBL" id="QNRE01000013">
    <property type="protein sequence ID" value="RBO86531.1"/>
    <property type="molecule type" value="Genomic_DNA"/>
</dbReference>
<organism evidence="1 2">
    <name type="scientific">Nocardia puris</name>
    <dbReference type="NCBI Taxonomy" id="208602"/>
    <lineage>
        <taxon>Bacteria</taxon>
        <taxon>Bacillati</taxon>
        <taxon>Actinomycetota</taxon>
        <taxon>Actinomycetes</taxon>
        <taxon>Mycobacteriales</taxon>
        <taxon>Nocardiaceae</taxon>
        <taxon>Nocardia</taxon>
    </lineage>
</organism>
<proteinExistence type="predicted"/>
<evidence type="ECO:0000313" key="1">
    <source>
        <dbReference type="EMBL" id="RBO86531.1"/>
    </source>
</evidence>
<dbReference type="STRING" id="1210090.GCA_001613185_02756"/>
<sequence>MVKPFLSLDQQVQKLRDNGLSLTDAEAVDARRFLQDHNYYRVSGSFRYFQADPVNQQNRFTAEASFAKIRQAHDFDRHLAVRLQAGLAEFEIVFRSQLAYLVAKSTGPDSYLYETTYDGGDSTKKALIKSINDELERSTERFVQHHRRLGQPVPIWAAVEVFSLGTSSKLYGLIADAEGVFKPLAERFGISHRASRKIFRSMSVLRNVCAHHGRIWNRNHGIDVEAPPQVRSGSDKAIFTNTPWAWVLTVGYLTDQVRGDASYSESLWDFIDAQPDWLCEGLTYPSPK</sequence>